<dbReference type="CDD" id="cd04301">
    <property type="entry name" value="NAT_SF"/>
    <property type="match status" value="1"/>
</dbReference>
<sequence>MTEPTTIFESTTRFGAEPVEMSIRPLDPDDAAQLHALRSCPGVMRQNPMRPYPTLQQTQGWLAKLAAPSMAIAALVGDTLVGSADLHPGTLRRAHSGWLGISVHDDWQGKGVGTRLMAELIDAADNWYGLRRLELNVFADNHRAIALYRKFGFSHEATFRGAVLRDGMLIDSVFMGRLRAPMGHLQAEIEAAV</sequence>
<gene>
    <name evidence="2" type="ORF">SAMN05445850_0260</name>
</gene>
<dbReference type="InterPro" id="IPR016181">
    <property type="entry name" value="Acyl_CoA_acyltransferase"/>
</dbReference>
<keyword evidence="2" id="KW-0808">Transferase</keyword>
<proteinExistence type="predicted"/>
<dbReference type="InterPro" id="IPR000182">
    <property type="entry name" value="GNAT_dom"/>
</dbReference>
<accession>A0A1H0ZY88</accession>
<protein>
    <submittedName>
        <fullName evidence="2">Putative acetyltransferase</fullName>
    </submittedName>
</protein>
<dbReference type="AlphaFoldDB" id="A0A1H0ZY88"/>
<reference evidence="3" key="1">
    <citation type="submission" date="2016-10" db="EMBL/GenBank/DDBJ databases">
        <authorList>
            <person name="Varghese N."/>
            <person name="Submissions S."/>
        </authorList>
    </citation>
    <scope>NUCLEOTIDE SEQUENCE [LARGE SCALE GENOMIC DNA]</scope>
    <source>
        <strain evidence="3">DUS833</strain>
    </source>
</reference>
<organism evidence="2 3">
    <name type="scientific">Paraburkholderia tuberum</name>
    <dbReference type="NCBI Taxonomy" id="157910"/>
    <lineage>
        <taxon>Bacteria</taxon>
        <taxon>Pseudomonadati</taxon>
        <taxon>Pseudomonadota</taxon>
        <taxon>Betaproteobacteria</taxon>
        <taxon>Burkholderiales</taxon>
        <taxon>Burkholderiaceae</taxon>
        <taxon>Paraburkholderia</taxon>
    </lineage>
</organism>
<dbReference type="Proteomes" id="UP000199365">
    <property type="component" value="Unassembled WGS sequence"/>
</dbReference>
<feature type="domain" description="N-acetyltransferase" evidence="1">
    <location>
        <begin position="21"/>
        <end position="180"/>
    </location>
</feature>
<dbReference type="PANTHER" id="PTHR43792">
    <property type="entry name" value="GNAT FAMILY, PUTATIVE (AFU_ORTHOLOGUE AFUA_3G00765)-RELATED-RELATED"/>
    <property type="match status" value="1"/>
</dbReference>
<dbReference type="SUPFAM" id="SSF55729">
    <property type="entry name" value="Acyl-CoA N-acyltransferases (Nat)"/>
    <property type="match status" value="1"/>
</dbReference>
<dbReference type="InterPro" id="IPR051531">
    <property type="entry name" value="N-acetyltransferase"/>
</dbReference>
<dbReference type="STRING" id="157910.SAMN05445850_0260"/>
<evidence type="ECO:0000313" key="2">
    <source>
        <dbReference type="EMBL" id="SDQ32378.1"/>
    </source>
</evidence>
<dbReference type="EMBL" id="FNKX01000001">
    <property type="protein sequence ID" value="SDQ32378.1"/>
    <property type="molecule type" value="Genomic_DNA"/>
</dbReference>
<dbReference type="PROSITE" id="PS51186">
    <property type="entry name" value="GNAT"/>
    <property type="match status" value="1"/>
</dbReference>
<keyword evidence="3" id="KW-1185">Reference proteome</keyword>
<evidence type="ECO:0000313" key="3">
    <source>
        <dbReference type="Proteomes" id="UP000199365"/>
    </source>
</evidence>
<name>A0A1H0ZY88_9BURK</name>
<dbReference type="GO" id="GO:0016747">
    <property type="term" value="F:acyltransferase activity, transferring groups other than amino-acyl groups"/>
    <property type="evidence" value="ECO:0007669"/>
    <property type="project" value="InterPro"/>
</dbReference>
<evidence type="ECO:0000259" key="1">
    <source>
        <dbReference type="PROSITE" id="PS51186"/>
    </source>
</evidence>
<dbReference type="Pfam" id="PF00583">
    <property type="entry name" value="Acetyltransf_1"/>
    <property type="match status" value="1"/>
</dbReference>
<dbReference type="Gene3D" id="3.40.630.30">
    <property type="match status" value="1"/>
</dbReference>